<dbReference type="RefSeq" id="WP_153042267.1">
    <property type="nucleotide sequence ID" value="NZ_JBHSYQ010000008.1"/>
</dbReference>
<comment type="caution">
    <text evidence="1">The sequence shown here is derived from an EMBL/GenBank/DDBJ whole genome shotgun (WGS) entry which is preliminary data.</text>
</comment>
<protein>
    <recommendedName>
        <fullName evidence="3">STAS domain-containing protein</fullName>
    </recommendedName>
</protein>
<sequence length="62" mass="7039">MQKIITEKIGRKVIIVLQGDVDASDARLSRRLHPVRQVIQEVHVWIDCAEVKCIKSTAFAIL</sequence>
<accession>A0ABW2DME9</accession>
<evidence type="ECO:0000313" key="1">
    <source>
        <dbReference type="EMBL" id="MFC6999032.1"/>
    </source>
</evidence>
<evidence type="ECO:0008006" key="3">
    <source>
        <dbReference type="Google" id="ProtNLM"/>
    </source>
</evidence>
<evidence type="ECO:0000313" key="2">
    <source>
        <dbReference type="Proteomes" id="UP001596405"/>
    </source>
</evidence>
<dbReference type="Proteomes" id="UP001596405">
    <property type="component" value="Unassembled WGS sequence"/>
</dbReference>
<reference evidence="2" key="1">
    <citation type="journal article" date="2019" name="Int. J. Syst. Evol. Microbiol.">
        <title>The Global Catalogue of Microorganisms (GCM) 10K type strain sequencing project: providing services to taxonomists for standard genome sequencing and annotation.</title>
        <authorList>
            <consortium name="The Broad Institute Genomics Platform"/>
            <consortium name="The Broad Institute Genome Sequencing Center for Infectious Disease"/>
            <person name="Wu L."/>
            <person name="Ma J."/>
        </authorList>
    </citation>
    <scope>NUCLEOTIDE SEQUENCE [LARGE SCALE GENOMIC DNA]</scope>
    <source>
        <strain evidence="2">CGMCC 4.7393</strain>
    </source>
</reference>
<organism evidence="1 2">
    <name type="scientific">Rufibacter roseus</name>
    <dbReference type="NCBI Taxonomy" id="1567108"/>
    <lineage>
        <taxon>Bacteria</taxon>
        <taxon>Pseudomonadati</taxon>
        <taxon>Bacteroidota</taxon>
        <taxon>Cytophagia</taxon>
        <taxon>Cytophagales</taxon>
        <taxon>Hymenobacteraceae</taxon>
        <taxon>Rufibacter</taxon>
    </lineage>
</organism>
<keyword evidence="2" id="KW-1185">Reference proteome</keyword>
<dbReference type="EMBL" id="JBHSYQ010000008">
    <property type="protein sequence ID" value="MFC6999032.1"/>
    <property type="molecule type" value="Genomic_DNA"/>
</dbReference>
<gene>
    <name evidence="1" type="ORF">ACFQHR_15440</name>
</gene>
<proteinExistence type="predicted"/>
<name>A0ABW2DME9_9BACT</name>